<gene>
    <name evidence="8" type="ORF">BdWA1_002953</name>
</gene>
<keyword evidence="4 8" id="KW-0032">Aminotransferase</keyword>
<dbReference type="PANTHER" id="PTHR11879">
    <property type="entry name" value="ASPARTATE AMINOTRANSFERASE"/>
    <property type="match status" value="1"/>
</dbReference>
<dbReference type="EMBL" id="JALLKP010000004">
    <property type="protein sequence ID" value="KAK2195280.1"/>
    <property type="molecule type" value="Genomic_DNA"/>
</dbReference>
<dbReference type="Proteomes" id="UP001214638">
    <property type="component" value="Unassembled WGS sequence"/>
</dbReference>
<protein>
    <submittedName>
        <fullName evidence="8">Bifunctional Aspartate-other aminotransferase/Pyridoxal phosphate-dependent transferase</fullName>
    </submittedName>
</protein>
<evidence type="ECO:0000313" key="8">
    <source>
        <dbReference type="EMBL" id="KAK2195280.1"/>
    </source>
</evidence>
<dbReference type="InterPro" id="IPR015422">
    <property type="entry name" value="PyrdxlP-dep_Trfase_small"/>
</dbReference>
<dbReference type="GO" id="GO:0004069">
    <property type="term" value="F:L-aspartate:2-oxoglutarate aminotransferase activity"/>
    <property type="evidence" value="ECO:0007669"/>
    <property type="project" value="UniProtKB-EC"/>
</dbReference>
<proteinExistence type="inferred from homology"/>
<dbReference type="KEGG" id="bdw:94337250"/>
<evidence type="ECO:0000259" key="7">
    <source>
        <dbReference type="Pfam" id="PF00155"/>
    </source>
</evidence>
<evidence type="ECO:0000313" key="9">
    <source>
        <dbReference type="Proteomes" id="UP001214638"/>
    </source>
</evidence>
<dbReference type="CDD" id="cd00609">
    <property type="entry name" value="AAT_like"/>
    <property type="match status" value="1"/>
</dbReference>
<evidence type="ECO:0000256" key="6">
    <source>
        <dbReference type="ARBA" id="ARBA00022898"/>
    </source>
</evidence>
<dbReference type="Pfam" id="PF00155">
    <property type="entry name" value="Aminotran_1_2"/>
    <property type="match status" value="1"/>
</dbReference>
<keyword evidence="5" id="KW-0808">Transferase</keyword>
<dbReference type="PANTHER" id="PTHR11879:SF22">
    <property type="entry name" value="ASPARTATE AMINOTRANSFERASE, MITOCHONDRIAL"/>
    <property type="match status" value="1"/>
</dbReference>
<comment type="subunit">
    <text evidence="3">Homodimer.</text>
</comment>
<dbReference type="Gene3D" id="3.40.640.10">
    <property type="entry name" value="Type I PLP-dependent aspartate aminotransferase-like (Major domain)"/>
    <property type="match status" value="1"/>
</dbReference>
<dbReference type="SUPFAM" id="SSF53383">
    <property type="entry name" value="PLP-dependent transferases"/>
    <property type="match status" value="1"/>
</dbReference>
<dbReference type="Gene3D" id="3.90.1150.10">
    <property type="entry name" value="Aspartate Aminotransferase, domain 1"/>
    <property type="match status" value="1"/>
</dbReference>
<evidence type="ECO:0000256" key="1">
    <source>
        <dbReference type="ARBA" id="ARBA00001933"/>
    </source>
</evidence>
<reference evidence="8" key="1">
    <citation type="journal article" date="2023" name="Nat. Microbiol.">
        <title>Babesia duncani multi-omics identifies virulence factors and drug targets.</title>
        <authorList>
            <person name="Singh P."/>
            <person name="Lonardi S."/>
            <person name="Liang Q."/>
            <person name="Vydyam P."/>
            <person name="Khabirova E."/>
            <person name="Fang T."/>
            <person name="Gihaz S."/>
            <person name="Thekkiniath J."/>
            <person name="Munshi M."/>
            <person name="Abel S."/>
            <person name="Ciampossin L."/>
            <person name="Batugedara G."/>
            <person name="Gupta M."/>
            <person name="Lu X.M."/>
            <person name="Lenz T."/>
            <person name="Chakravarty S."/>
            <person name="Cornillot E."/>
            <person name="Hu Y."/>
            <person name="Ma W."/>
            <person name="Gonzalez L.M."/>
            <person name="Sanchez S."/>
            <person name="Estrada K."/>
            <person name="Sanchez-Flores A."/>
            <person name="Montero E."/>
            <person name="Harb O.S."/>
            <person name="Le Roch K.G."/>
            <person name="Mamoun C.B."/>
        </authorList>
    </citation>
    <scope>NUCLEOTIDE SEQUENCE</scope>
    <source>
        <strain evidence="8">WA1</strain>
    </source>
</reference>
<comment type="cofactor">
    <cofactor evidence="1">
        <name>pyridoxal 5'-phosphate</name>
        <dbReference type="ChEBI" id="CHEBI:597326"/>
    </cofactor>
</comment>
<accession>A0AAD9UMZ5</accession>
<dbReference type="InterPro" id="IPR004839">
    <property type="entry name" value="Aminotransferase_I/II_large"/>
</dbReference>
<name>A0AAD9UMZ5_9APIC</name>
<dbReference type="AlphaFoldDB" id="A0AAD9UMZ5"/>
<dbReference type="GO" id="GO:0006520">
    <property type="term" value="P:amino acid metabolic process"/>
    <property type="evidence" value="ECO:0007669"/>
    <property type="project" value="InterPro"/>
</dbReference>
<dbReference type="GO" id="GO:0030170">
    <property type="term" value="F:pyridoxal phosphate binding"/>
    <property type="evidence" value="ECO:0007669"/>
    <property type="project" value="InterPro"/>
</dbReference>
<comment type="similarity">
    <text evidence="2">Belongs to the class-I pyridoxal-phosphate-dependent aminotransferase family.</text>
</comment>
<dbReference type="GeneID" id="94337250"/>
<evidence type="ECO:0000256" key="3">
    <source>
        <dbReference type="ARBA" id="ARBA00011738"/>
    </source>
</evidence>
<sequence length="242" mass="27452">MLSSLKKLQRHDVVILQACAHNPTGYDPSQEEWVEIKSLIKQKELIPLIDIAYQGFATGDLRLDSFVVREFARDNMTTFVAQSFSKNMGLYSARVGMLHVIMMQEEVHLKQRLLSNLQMTNRAISGSPSRHGSEIGYRILTDPALRIQWVEQVKEMADRIKYLRKLIKTKLEQSKVVGPWDHLEKQTGMFAYLGISKEAVAKLKVKHHVYMTADARISVTGINEKNVDTFINAMAAVLGTHA</sequence>
<dbReference type="InterPro" id="IPR000796">
    <property type="entry name" value="Asp_trans"/>
</dbReference>
<evidence type="ECO:0000256" key="5">
    <source>
        <dbReference type="ARBA" id="ARBA00022679"/>
    </source>
</evidence>
<dbReference type="InterPro" id="IPR015424">
    <property type="entry name" value="PyrdxlP-dep_Trfase"/>
</dbReference>
<evidence type="ECO:0000256" key="2">
    <source>
        <dbReference type="ARBA" id="ARBA00007441"/>
    </source>
</evidence>
<evidence type="ECO:0000256" key="4">
    <source>
        <dbReference type="ARBA" id="ARBA00022576"/>
    </source>
</evidence>
<dbReference type="InterPro" id="IPR015421">
    <property type="entry name" value="PyrdxlP-dep_Trfase_major"/>
</dbReference>
<dbReference type="PRINTS" id="PR00799">
    <property type="entry name" value="TRANSAMINASE"/>
</dbReference>
<comment type="caution">
    <text evidence="8">The sequence shown here is derived from an EMBL/GenBank/DDBJ whole genome shotgun (WGS) entry which is preliminary data.</text>
</comment>
<organism evidence="8 9">
    <name type="scientific">Babesia duncani</name>
    <dbReference type="NCBI Taxonomy" id="323732"/>
    <lineage>
        <taxon>Eukaryota</taxon>
        <taxon>Sar</taxon>
        <taxon>Alveolata</taxon>
        <taxon>Apicomplexa</taxon>
        <taxon>Aconoidasida</taxon>
        <taxon>Piroplasmida</taxon>
        <taxon>Babesiidae</taxon>
        <taxon>Babesia</taxon>
    </lineage>
</organism>
<feature type="domain" description="Aminotransferase class I/classII large" evidence="7">
    <location>
        <begin position="2"/>
        <end position="233"/>
    </location>
</feature>
<keyword evidence="9" id="KW-1185">Reference proteome</keyword>
<dbReference type="RefSeq" id="XP_067802123.1">
    <property type="nucleotide sequence ID" value="XM_067947972.1"/>
</dbReference>
<keyword evidence="6" id="KW-0663">Pyridoxal phosphate</keyword>